<sequence>MRAFLALTLAATVLAGCTGAVDEPEVAPDVAARLDALDAAVADWAAASSLDEAQIAAEAARNLVVGPAGPLYGDADGDGMIAGEVDAGLLPGLDGSPGVTAEPAVNACVERDVLGGSWEQPEERWDEALTAIDAWAPGNNTFPSLASHPQRVVGWATLTLETDDLDEAHEYSSHAQLHVDVARTAFESCDA</sequence>
<keyword evidence="1" id="KW-0732">Signal</keyword>
<name>A0A1H6U9M6_9MICO</name>
<feature type="chain" id="PRO_5010238389" evidence="1">
    <location>
        <begin position="21"/>
        <end position="191"/>
    </location>
</feature>
<reference evidence="3" key="1">
    <citation type="submission" date="2016-10" db="EMBL/GenBank/DDBJ databases">
        <authorList>
            <person name="Varghese N."/>
        </authorList>
    </citation>
    <scope>NUCLEOTIDE SEQUENCE [LARGE SCALE GENOMIC DNA]</scope>
    <source>
        <strain evidence="3">DSM 24868</strain>
    </source>
</reference>
<dbReference type="AlphaFoldDB" id="A0A1H6U9M6"/>
<dbReference type="Proteomes" id="UP000183315">
    <property type="component" value="Unassembled WGS sequence"/>
</dbReference>
<dbReference type="OrthoDB" id="5144363at2"/>
<organism evidence="2 3">
    <name type="scientific">Demequina mangrovi</name>
    <dbReference type="NCBI Taxonomy" id="1043493"/>
    <lineage>
        <taxon>Bacteria</taxon>
        <taxon>Bacillati</taxon>
        <taxon>Actinomycetota</taxon>
        <taxon>Actinomycetes</taxon>
        <taxon>Micrococcales</taxon>
        <taxon>Demequinaceae</taxon>
        <taxon>Demequina</taxon>
    </lineage>
</organism>
<gene>
    <name evidence="2" type="ORF">SAMN05421637_0182</name>
</gene>
<feature type="signal peptide" evidence="1">
    <location>
        <begin position="1"/>
        <end position="20"/>
    </location>
</feature>
<proteinExistence type="predicted"/>
<evidence type="ECO:0000256" key="1">
    <source>
        <dbReference type="SAM" id="SignalP"/>
    </source>
</evidence>
<protein>
    <submittedName>
        <fullName evidence="2">Uncharacterized protein</fullName>
    </submittedName>
</protein>
<accession>A0A1H6U9M6</accession>
<dbReference type="PROSITE" id="PS51257">
    <property type="entry name" value="PROKAR_LIPOPROTEIN"/>
    <property type="match status" value="1"/>
</dbReference>
<evidence type="ECO:0000313" key="2">
    <source>
        <dbReference type="EMBL" id="SEI84960.1"/>
    </source>
</evidence>
<keyword evidence="3" id="KW-1185">Reference proteome</keyword>
<dbReference type="EMBL" id="FNZI01000001">
    <property type="protein sequence ID" value="SEI84960.1"/>
    <property type="molecule type" value="Genomic_DNA"/>
</dbReference>
<dbReference type="RefSeq" id="WP_042212165.1">
    <property type="nucleotide sequence ID" value="NZ_BBLU01000001.1"/>
</dbReference>
<evidence type="ECO:0000313" key="3">
    <source>
        <dbReference type="Proteomes" id="UP000183315"/>
    </source>
</evidence>